<gene>
    <name evidence="2" type="ORF">MENT_LOCUS28735</name>
</gene>
<sequence>MDVKPPPSAPQDLKEVQKESMNTWRPFLIGNRMRTTSEDSAESFDAYDKSFDAYDIGKKEQRRQSFTEQFLGSSMPGRLRSNSTTTEYEGQEATFKKVDFKQFMKHQRKILGDDEWQ</sequence>
<comment type="caution">
    <text evidence="2">The sequence shown here is derived from an EMBL/GenBank/DDBJ whole genome shotgun (WGS) entry which is preliminary data.</text>
</comment>
<reference evidence="2 3" key="1">
    <citation type="submission" date="2020-08" db="EMBL/GenBank/DDBJ databases">
        <authorList>
            <person name="Koutsovoulos G."/>
            <person name="Danchin GJ E."/>
        </authorList>
    </citation>
    <scope>NUCLEOTIDE SEQUENCE [LARGE SCALE GENOMIC DNA]</scope>
</reference>
<dbReference type="AlphaFoldDB" id="A0A6V7VPH9"/>
<organism evidence="2 3">
    <name type="scientific">Meloidogyne enterolobii</name>
    <name type="common">Root-knot nematode worm</name>
    <name type="synonym">Meloidogyne mayaguensis</name>
    <dbReference type="NCBI Taxonomy" id="390850"/>
    <lineage>
        <taxon>Eukaryota</taxon>
        <taxon>Metazoa</taxon>
        <taxon>Ecdysozoa</taxon>
        <taxon>Nematoda</taxon>
        <taxon>Chromadorea</taxon>
        <taxon>Rhabditida</taxon>
        <taxon>Tylenchina</taxon>
        <taxon>Tylenchomorpha</taxon>
        <taxon>Tylenchoidea</taxon>
        <taxon>Meloidogynidae</taxon>
        <taxon>Meloidogyninae</taxon>
        <taxon>Meloidogyne</taxon>
    </lineage>
</organism>
<evidence type="ECO:0000313" key="2">
    <source>
        <dbReference type="EMBL" id="CAD2176896.1"/>
    </source>
</evidence>
<accession>A0A6V7VPH9</accession>
<dbReference type="OrthoDB" id="5851272at2759"/>
<evidence type="ECO:0000313" key="3">
    <source>
        <dbReference type="Proteomes" id="UP000580250"/>
    </source>
</evidence>
<feature type="region of interest" description="Disordered" evidence="1">
    <location>
        <begin position="1"/>
        <end position="20"/>
    </location>
</feature>
<name>A0A6V7VPH9_MELEN</name>
<evidence type="ECO:0000256" key="1">
    <source>
        <dbReference type="SAM" id="MobiDB-lite"/>
    </source>
</evidence>
<proteinExistence type="predicted"/>
<dbReference type="EMBL" id="CAJEWN010000286">
    <property type="protein sequence ID" value="CAD2176896.1"/>
    <property type="molecule type" value="Genomic_DNA"/>
</dbReference>
<dbReference type="Proteomes" id="UP000580250">
    <property type="component" value="Unassembled WGS sequence"/>
</dbReference>
<protein>
    <submittedName>
        <fullName evidence="2">Uncharacterized protein</fullName>
    </submittedName>
</protein>